<dbReference type="EC" id="1.5.1.2" evidence="4"/>
<dbReference type="InterPro" id="IPR029036">
    <property type="entry name" value="P5CR_dimer"/>
</dbReference>
<dbReference type="HAMAP" id="MF_01925">
    <property type="entry name" value="P5C_reductase"/>
    <property type="match status" value="1"/>
</dbReference>
<proteinExistence type="inferred from homology"/>
<dbReference type="InterPro" id="IPR008927">
    <property type="entry name" value="6-PGluconate_DH-like_C_sf"/>
</dbReference>
<evidence type="ECO:0000256" key="4">
    <source>
        <dbReference type="HAMAP-Rule" id="MF_01925"/>
    </source>
</evidence>
<dbReference type="Gene3D" id="3.40.50.720">
    <property type="entry name" value="NAD(P)-binding Rossmann-like Domain"/>
    <property type="match status" value="1"/>
</dbReference>
<comment type="similarity">
    <text evidence="1 4">Belongs to the pyrroline-5-carboxylate reductase family.</text>
</comment>
<dbReference type="RefSeq" id="WP_236384540.1">
    <property type="nucleotide sequence ID" value="NZ_WKED01000103.1"/>
</dbReference>
<keyword evidence="4" id="KW-0641">Proline biosynthesis</keyword>
<keyword evidence="3 4" id="KW-0560">Oxidoreductase</keyword>
<gene>
    <name evidence="4" type="primary">proC</name>
    <name evidence="7" type="ORF">GIW56_28810</name>
</gene>
<evidence type="ECO:0000259" key="5">
    <source>
        <dbReference type="Pfam" id="PF03807"/>
    </source>
</evidence>
<feature type="domain" description="Pyrroline-5-carboxylate reductase dimerisation" evidence="6">
    <location>
        <begin position="162"/>
        <end position="265"/>
    </location>
</feature>
<dbReference type="InterPro" id="IPR000304">
    <property type="entry name" value="Pyrroline-COOH_reductase"/>
</dbReference>
<dbReference type="Proteomes" id="UP000814003">
    <property type="component" value="Unassembled WGS sequence"/>
</dbReference>
<dbReference type="InterPro" id="IPR036291">
    <property type="entry name" value="NAD(P)-bd_dom_sf"/>
</dbReference>
<comment type="catalytic activity">
    <reaction evidence="4">
        <text>L-proline + NAD(+) = (S)-1-pyrroline-5-carboxylate + NADH + 2 H(+)</text>
        <dbReference type="Rhea" id="RHEA:14105"/>
        <dbReference type="ChEBI" id="CHEBI:15378"/>
        <dbReference type="ChEBI" id="CHEBI:17388"/>
        <dbReference type="ChEBI" id="CHEBI:57540"/>
        <dbReference type="ChEBI" id="CHEBI:57945"/>
        <dbReference type="ChEBI" id="CHEBI:60039"/>
        <dbReference type="EC" id="1.5.1.2"/>
    </reaction>
</comment>
<comment type="caution">
    <text evidence="7">The sequence shown here is derived from an EMBL/GenBank/DDBJ whole genome shotgun (WGS) entry which is preliminary data.</text>
</comment>
<keyword evidence="4" id="KW-0028">Amino-acid biosynthesis</keyword>
<dbReference type="PIRSF" id="PIRSF000193">
    <property type="entry name" value="Pyrrol-5-carb_rd"/>
    <property type="match status" value="1"/>
</dbReference>
<dbReference type="PANTHER" id="PTHR11645:SF0">
    <property type="entry name" value="PYRROLINE-5-CARBOXYLATE REDUCTASE 3"/>
    <property type="match status" value="1"/>
</dbReference>
<protein>
    <recommendedName>
        <fullName evidence="4">Pyrroline-5-carboxylate reductase</fullName>
        <shortName evidence="4">P5C reductase</shortName>
        <shortName evidence="4">P5CR</shortName>
        <ecNumber evidence="4">1.5.1.2</ecNumber>
    </recommendedName>
    <alternativeName>
        <fullName evidence="4">PCA reductase</fullName>
    </alternativeName>
</protein>
<sequence length="270" mass="29098">MNTPSKISIVIVGAGHMGSALALGLKNSNLNISIIVIEPNPIRRASITANGICTQESIPELKNTKILLLAIPPQAFFSFTENCEKIKNYSGLVISVMAGLTISTLKKATYTTQICRAMPNISCAKLDGMTVLYYSKKTKNTNRALTNQLFSSLGKCLLLKKEYLIDSATALVGGGPAYVAYFATSLLNFATSNGFDKKSASLITTQIIRDTTTLLAENKNSPLNICKLVMTAKGTTEQAIKYFDKNKLSNLVIEGLNKACAQSKKIGEGR</sequence>
<evidence type="ECO:0000256" key="1">
    <source>
        <dbReference type="ARBA" id="ARBA00005525"/>
    </source>
</evidence>
<evidence type="ECO:0000259" key="6">
    <source>
        <dbReference type="Pfam" id="PF14748"/>
    </source>
</evidence>
<name>A0ABS9FEN8_9PSED</name>
<evidence type="ECO:0000256" key="3">
    <source>
        <dbReference type="ARBA" id="ARBA00023002"/>
    </source>
</evidence>
<keyword evidence="8" id="KW-1185">Reference proteome</keyword>
<dbReference type="Pfam" id="PF03807">
    <property type="entry name" value="F420_oxidored"/>
    <property type="match status" value="1"/>
</dbReference>
<comment type="function">
    <text evidence="4">Catalyzes the reduction of 1-pyrroline-5-carboxylate (PCA) to L-proline.</text>
</comment>
<keyword evidence="4" id="KW-0963">Cytoplasm</keyword>
<dbReference type="PANTHER" id="PTHR11645">
    <property type="entry name" value="PYRROLINE-5-CARBOXYLATE REDUCTASE"/>
    <property type="match status" value="1"/>
</dbReference>
<comment type="subcellular location">
    <subcellularLocation>
        <location evidence="4">Cytoplasm</location>
    </subcellularLocation>
</comment>
<evidence type="ECO:0000313" key="7">
    <source>
        <dbReference type="EMBL" id="MCF5110802.1"/>
    </source>
</evidence>
<feature type="domain" description="Pyrroline-5-carboxylate reductase catalytic N-terminal" evidence="5">
    <location>
        <begin position="9"/>
        <end position="99"/>
    </location>
</feature>
<dbReference type="Gene3D" id="1.10.3730.10">
    <property type="entry name" value="ProC C-terminal domain-like"/>
    <property type="match status" value="1"/>
</dbReference>
<reference evidence="7 8" key="1">
    <citation type="submission" date="2019-11" db="EMBL/GenBank/DDBJ databases">
        <title>Epiphytic Pseudomonas syringae from cherry orchards.</title>
        <authorList>
            <person name="Hulin M.T."/>
        </authorList>
    </citation>
    <scope>NUCLEOTIDE SEQUENCE [LARGE SCALE GENOMIC DNA]</scope>
    <source>
        <strain evidence="7 8">PA-6-5B</strain>
    </source>
</reference>
<keyword evidence="2 4" id="KW-0521">NADP</keyword>
<evidence type="ECO:0000313" key="8">
    <source>
        <dbReference type="Proteomes" id="UP000814003"/>
    </source>
</evidence>
<dbReference type="SUPFAM" id="SSF48179">
    <property type="entry name" value="6-phosphogluconate dehydrogenase C-terminal domain-like"/>
    <property type="match status" value="1"/>
</dbReference>
<dbReference type="Pfam" id="PF14748">
    <property type="entry name" value="P5CR_dimer"/>
    <property type="match status" value="1"/>
</dbReference>
<organism evidence="7 8">
    <name type="scientific">Pseudomonas gessardii</name>
    <dbReference type="NCBI Taxonomy" id="78544"/>
    <lineage>
        <taxon>Bacteria</taxon>
        <taxon>Pseudomonadati</taxon>
        <taxon>Pseudomonadota</taxon>
        <taxon>Gammaproteobacteria</taxon>
        <taxon>Pseudomonadales</taxon>
        <taxon>Pseudomonadaceae</taxon>
        <taxon>Pseudomonas</taxon>
    </lineage>
</organism>
<accession>A0ABS9FEN8</accession>
<dbReference type="EMBL" id="WKED01000103">
    <property type="protein sequence ID" value="MCF5110802.1"/>
    <property type="molecule type" value="Genomic_DNA"/>
</dbReference>
<comment type="pathway">
    <text evidence="4">Amino-acid biosynthesis; L-proline biosynthesis; L-proline from L-glutamate 5-semialdehyde: step 1/1.</text>
</comment>
<evidence type="ECO:0000256" key="2">
    <source>
        <dbReference type="ARBA" id="ARBA00022857"/>
    </source>
</evidence>
<dbReference type="InterPro" id="IPR028939">
    <property type="entry name" value="P5C_Rdtase_cat_N"/>
</dbReference>
<comment type="catalytic activity">
    <reaction evidence="4">
        <text>L-proline + NADP(+) = (S)-1-pyrroline-5-carboxylate + NADPH + 2 H(+)</text>
        <dbReference type="Rhea" id="RHEA:14109"/>
        <dbReference type="ChEBI" id="CHEBI:15378"/>
        <dbReference type="ChEBI" id="CHEBI:17388"/>
        <dbReference type="ChEBI" id="CHEBI:57783"/>
        <dbReference type="ChEBI" id="CHEBI:58349"/>
        <dbReference type="ChEBI" id="CHEBI:60039"/>
        <dbReference type="EC" id="1.5.1.2"/>
    </reaction>
</comment>
<dbReference type="SUPFAM" id="SSF51735">
    <property type="entry name" value="NAD(P)-binding Rossmann-fold domains"/>
    <property type="match status" value="1"/>
</dbReference>